<comment type="caution">
    <text evidence="1">The sequence shown here is derived from an EMBL/GenBank/DDBJ whole genome shotgun (WGS) entry which is preliminary data.</text>
</comment>
<evidence type="ECO:0000313" key="1">
    <source>
        <dbReference type="EMBL" id="CAG8539189.1"/>
    </source>
</evidence>
<name>A0ACA9LM51_9GLOM</name>
<keyword evidence="2" id="KW-1185">Reference proteome</keyword>
<gene>
    <name evidence="1" type="ORF">RPERSI_LOCUS3477</name>
</gene>
<protein>
    <submittedName>
        <fullName evidence="1">3286_t:CDS:1</fullName>
    </submittedName>
</protein>
<accession>A0ACA9LM51</accession>
<sequence length="150" mass="17110">MPCYCNTIIKINQVRQSTNENINLTIVWSISTYLAEQEDNDIEMVMFIPINTDDIDSDCQAIFEKNKYYAICEKIIPGCYRGVKRPKMTVAASTHIAINKITNRQFNSNNCPLNASLVGITQNTPEELKNNEDAVIEILVNDFTTQEHNF</sequence>
<organism evidence="1 2">
    <name type="scientific">Racocetra persica</name>
    <dbReference type="NCBI Taxonomy" id="160502"/>
    <lineage>
        <taxon>Eukaryota</taxon>
        <taxon>Fungi</taxon>
        <taxon>Fungi incertae sedis</taxon>
        <taxon>Mucoromycota</taxon>
        <taxon>Glomeromycotina</taxon>
        <taxon>Glomeromycetes</taxon>
        <taxon>Diversisporales</taxon>
        <taxon>Gigasporaceae</taxon>
        <taxon>Racocetra</taxon>
    </lineage>
</organism>
<dbReference type="EMBL" id="CAJVQC010004331">
    <property type="protein sequence ID" value="CAG8539189.1"/>
    <property type="molecule type" value="Genomic_DNA"/>
</dbReference>
<feature type="non-terminal residue" evidence="1">
    <location>
        <position position="150"/>
    </location>
</feature>
<reference evidence="1" key="1">
    <citation type="submission" date="2021-06" db="EMBL/GenBank/DDBJ databases">
        <authorList>
            <person name="Kallberg Y."/>
            <person name="Tangrot J."/>
            <person name="Rosling A."/>
        </authorList>
    </citation>
    <scope>NUCLEOTIDE SEQUENCE</scope>
    <source>
        <strain evidence="1">MA461A</strain>
    </source>
</reference>
<dbReference type="Proteomes" id="UP000789920">
    <property type="component" value="Unassembled WGS sequence"/>
</dbReference>
<proteinExistence type="predicted"/>
<evidence type="ECO:0000313" key="2">
    <source>
        <dbReference type="Proteomes" id="UP000789920"/>
    </source>
</evidence>